<dbReference type="PROSITE" id="PS50089">
    <property type="entry name" value="ZF_RING_2"/>
    <property type="match status" value="1"/>
</dbReference>
<gene>
    <name evidence="4" type="ORF">DEO72_LG3g1179</name>
</gene>
<protein>
    <submittedName>
        <fullName evidence="4">E3 ubiquitin-protein ligase</fullName>
    </submittedName>
</protein>
<evidence type="ECO:0000313" key="4">
    <source>
        <dbReference type="EMBL" id="QCD86655.1"/>
    </source>
</evidence>
<dbReference type="AlphaFoldDB" id="A0A4D6LEA3"/>
<proteinExistence type="predicted"/>
<dbReference type="SUPFAM" id="SSF57850">
    <property type="entry name" value="RING/U-box"/>
    <property type="match status" value="1"/>
</dbReference>
<dbReference type="Pfam" id="PF13639">
    <property type="entry name" value="zf-RING_2"/>
    <property type="match status" value="1"/>
</dbReference>
<evidence type="ECO:0000256" key="1">
    <source>
        <dbReference type="PROSITE-ProRule" id="PRU00175"/>
    </source>
</evidence>
<dbReference type="SMART" id="SM00184">
    <property type="entry name" value="RING"/>
    <property type="match status" value="1"/>
</dbReference>
<dbReference type="InterPro" id="IPR013083">
    <property type="entry name" value="Znf_RING/FYVE/PHD"/>
</dbReference>
<evidence type="ECO:0000313" key="5">
    <source>
        <dbReference type="Proteomes" id="UP000501690"/>
    </source>
</evidence>
<keyword evidence="1" id="KW-0479">Metal-binding</keyword>
<evidence type="ECO:0000259" key="3">
    <source>
        <dbReference type="PROSITE" id="PS50089"/>
    </source>
</evidence>
<reference evidence="4 5" key="1">
    <citation type="submission" date="2019-04" db="EMBL/GenBank/DDBJ databases">
        <title>An improved genome assembly and genetic linkage map for asparagus bean, Vigna unguiculata ssp. sesquipedialis.</title>
        <authorList>
            <person name="Xia Q."/>
            <person name="Zhang R."/>
            <person name="Dong Y."/>
        </authorList>
    </citation>
    <scope>NUCLEOTIDE SEQUENCE [LARGE SCALE GENOMIC DNA]</scope>
    <source>
        <tissue evidence="4">Leaf</tissue>
    </source>
</reference>
<dbReference type="Gene3D" id="3.30.40.10">
    <property type="entry name" value="Zinc/RING finger domain, C3HC4 (zinc finger)"/>
    <property type="match status" value="1"/>
</dbReference>
<dbReference type="InterPro" id="IPR001841">
    <property type="entry name" value="Znf_RING"/>
</dbReference>
<keyword evidence="2" id="KW-0812">Transmembrane</keyword>
<dbReference type="GO" id="GO:0010182">
    <property type="term" value="P:sugar mediated signaling pathway"/>
    <property type="evidence" value="ECO:0007669"/>
    <property type="project" value="InterPro"/>
</dbReference>
<dbReference type="PANTHER" id="PTHR47179">
    <property type="entry name" value="E3 UBIQUITIN-PROTEIN LIGASE SIS3"/>
    <property type="match status" value="1"/>
</dbReference>
<feature type="transmembrane region" description="Helical" evidence="2">
    <location>
        <begin position="34"/>
        <end position="54"/>
    </location>
</feature>
<name>A0A4D6LEA3_VIGUN</name>
<accession>A0A4D6LEA3</accession>
<keyword evidence="2" id="KW-1133">Transmembrane helix</keyword>
<keyword evidence="5" id="KW-1185">Reference proteome</keyword>
<dbReference type="GO" id="GO:0008270">
    <property type="term" value="F:zinc ion binding"/>
    <property type="evidence" value="ECO:0007669"/>
    <property type="project" value="UniProtKB-KW"/>
</dbReference>
<dbReference type="GO" id="GO:0004842">
    <property type="term" value="F:ubiquitin-protein transferase activity"/>
    <property type="evidence" value="ECO:0007669"/>
    <property type="project" value="InterPro"/>
</dbReference>
<keyword evidence="1" id="KW-0862">Zinc</keyword>
<dbReference type="EMBL" id="CP039347">
    <property type="protein sequence ID" value="QCD86655.1"/>
    <property type="molecule type" value="Genomic_DNA"/>
</dbReference>
<dbReference type="InterPro" id="IPR044793">
    <property type="entry name" value="SIS3"/>
</dbReference>
<evidence type="ECO:0000256" key="2">
    <source>
        <dbReference type="SAM" id="Phobius"/>
    </source>
</evidence>
<dbReference type="PANTHER" id="PTHR47179:SF1">
    <property type="entry name" value="E3 UBIQUITIN-PROTEIN LIGASE SIS3"/>
    <property type="match status" value="1"/>
</dbReference>
<keyword evidence="2" id="KW-0472">Membrane</keyword>
<organism evidence="4 5">
    <name type="scientific">Vigna unguiculata</name>
    <name type="common">Cowpea</name>
    <dbReference type="NCBI Taxonomy" id="3917"/>
    <lineage>
        <taxon>Eukaryota</taxon>
        <taxon>Viridiplantae</taxon>
        <taxon>Streptophyta</taxon>
        <taxon>Embryophyta</taxon>
        <taxon>Tracheophyta</taxon>
        <taxon>Spermatophyta</taxon>
        <taxon>Magnoliopsida</taxon>
        <taxon>eudicotyledons</taxon>
        <taxon>Gunneridae</taxon>
        <taxon>Pentapetalae</taxon>
        <taxon>rosids</taxon>
        <taxon>fabids</taxon>
        <taxon>Fabales</taxon>
        <taxon>Fabaceae</taxon>
        <taxon>Papilionoideae</taxon>
        <taxon>50 kb inversion clade</taxon>
        <taxon>NPAAA clade</taxon>
        <taxon>indigoferoid/millettioid clade</taxon>
        <taxon>Phaseoleae</taxon>
        <taxon>Vigna</taxon>
    </lineage>
</organism>
<feature type="domain" description="RING-type" evidence="3">
    <location>
        <begin position="137"/>
        <end position="178"/>
    </location>
</feature>
<sequence>MDCVFDFVNMFKMLNPKVVLFYVQLSGGGQKWSFIIWLLFSYCGLLCIASLTAGKWLKRRQLHLLNSPEGMHISAFGIIMEMIQVPDWAFEAASTAQNATFHPGLYLTEAQKEAMEASIQELPTFKLDAVPTTCNECLICLEEFCAGNQVRGLPCGHNFHVECIDEWLRLNVSCPRCRCSAFPNLNLNAISDLHFDPEDFSNTSITRTHDLNQTTR</sequence>
<keyword evidence="1" id="KW-0863">Zinc-finger</keyword>
<dbReference type="Proteomes" id="UP000501690">
    <property type="component" value="Linkage Group LG3"/>
</dbReference>